<dbReference type="Proteomes" id="UP000324479">
    <property type="component" value="Unassembled WGS sequence"/>
</dbReference>
<reference evidence="11 12" key="1">
    <citation type="submission" date="2019-08" db="EMBL/GenBank/DDBJ databases">
        <authorList>
            <person name="Dhanesh K."/>
            <person name="Kumar G."/>
            <person name="Sasikala C."/>
            <person name="Venkata Ramana C."/>
        </authorList>
    </citation>
    <scope>NUCLEOTIDE SEQUENCE [LARGE SCALE GENOMIC DNA]</scope>
    <source>
        <strain evidence="11 12">JC645</strain>
    </source>
</reference>
<feature type="modified residue" description="Pyruvic acid (Ser)" evidence="9">
    <location>
        <position position="28"/>
    </location>
</feature>
<dbReference type="PANTHER" id="PTHR21012:SF0">
    <property type="entry name" value="ASPARTATE 1-DECARBOXYLASE"/>
    <property type="match status" value="1"/>
</dbReference>
<comment type="PTM">
    <text evidence="9">Is synthesized initially as an inactive proenzyme, which is activated by self-cleavage at a specific serine bond to produce a beta-subunit with a hydroxyl group at its C-terminus and an alpha-subunit with a pyruvoyl group at its N-terminus.</text>
</comment>
<feature type="binding site" evidence="9">
    <location>
        <begin position="76"/>
        <end position="78"/>
    </location>
    <ligand>
        <name>substrate</name>
    </ligand>
</feature>
<dbReference type="InterPro" id="IPR009010">
    <property type="entry name" value="Asp_de-COase-like_dom_sf"/>
</dbReference>
<evidence type="ECO:0000256" key="2">
    <source>
        <dbReference type="ARBA" id="ARBA00022655"/>
    </source>
</evidence>
<comment type="similarity">
    <text evidence="9">Belongs to the PanD family.</text>
</comment>
<sequence>MTGPLRKVLSAKIHRATISEANVDYEGSITIPPELLQAADIAPYESVCVWNVTRGTRLETYAISGLPGSNDVCANGAAAHLIQPGDRVIIAAYAFMTTEQLKQHRPRLIFVDEQNRITHSGPEVPGPQRRSDPGSISGSDGDRSTSPPPSGAGTSPKLPPASDLTDDSSRRQFT</sequence>
<evidence type="ECO:0000313" key="11">
    <source>
        <dbReference type="EMBL" id="KAA5540048.1"/>
    </source>
</evidence>
<keyword evidence="7 9" id="KW-0704">Schiff base</keyword>
<proteinExistence type="inferred from homology"/>
<dbReference type="GO" id="GO:0004068">
    <property type="term" value="F:aspartate 1-decarboxylase activity"/>
    <property type="evidence" value="ECO:0007669"/>
    <property type="project" value="UniProtKB-UniRule"/>
</dbReference>
<dbReference type="GO" id="GO:0006523">
    <property type="term" value="P:alanine biosynthetic process"/>
    <property type="evidence" value="ECO:0007669"/>
    <property type="project" value="InterPro"/>
</dbReference>
<evidence type="ECO:0000256" key="10">
    <source>
        <dbReference type="SAM" id="MobiDB-lite"/>
    </source>
</evidence>
<organism evidence="11 12">
    <name type="scientific">Roseiconus nitratireducens</name>
    <dbReference type="NCBI Taxonomy" id="2605748"/>
    <lineage>
        <taxon>Bacteria</taxon>
        <taxon>Pseudomonadati</taxon>
        <taxon>Planctomycetota</taxon>
        <taxon>Planctomycetia</taxon>
        <taxon>Pirellulales</taxon>
        <taxon>Pirellulaceae</taxon>
        <taxon>Roseiconus</taxon>
    </lineage>
</organism>
<keyword evidence="2 9" id="KW-0566">Pantothenate biosynthesis</keyword>
<dbReference type="EMBL" id="VWOX01000015">
    <property type="protein sequence ID" value="KAA5540048.1"/>
    <property type="molecule type" value="Genomic_DNA"/>
</dbReference>
<keyword evidence="1 9" id="KW-0963">Cytoplasm</keyword>
<dbReference type="Pfam" id="PF02261">
    <property type="entry name" value="Asp_decarbox"/>
    <property type="match status" value="1"/>
</dbReference>
<evidence type="ECO:0000256" key="8">
    <source>
        <dbReference type="ARBA" id="ARBA00023317"/>
    </source>
</evidence>
<feature type="active site" description="Schiff-base intermediate with substrate; via pyruvic acid" evidence="9">
    <location>
        <position position="28"/>
    </location>
</feature>
<evidence type="ECO:0000256" key="3">
    <source>
        <dbReference type="ARBA" id="ARBA00022793"/>
    </source>
</evidence>
<accession>A0A5M6CXU7</accession>
<dbReference type="HAMAP" id="MF_00446">
    <property type="entry name" value="PanD"/>
    <property type="match status" value="1"/>
</dbReference>
<name>A0A5M6CXU7_9BACT</name>
<keyword evidence="6 9" id="KW-0456">Lyase</keyword>
<feature type="active site" description="Proton donor" evidence="9">
    <location>
        <position position="61"/>
    </location>
</feature>
<evidence type="ECO:0000256" key="6">
    <source>
        <dbReference type="ARBA" id="ARBA00023239"/>
    </source>
</evidence>
<feature type="binding site" evidence="9">
    <location>
        <position position="60"/>
    </location>
    <ligand>
        <name>substrate</name>
    </ligand>
</feature>
<comment type="pathway">
    <text evidence="9">Cofactor biosynthesis; (R)-pantothenate biosynthesis; beta-alanine from L-aspartate: step 1/1.</text>
</comment>
<keyword evidence="12" id="KW-1185">Reference proteome</keyword>
<comment type="cofactor">
    <cofactor evidence="9">
        <name>pyruvate</name>
        <dbReference type="ChEBI" id="CHEBI:15361"/>
    </cofactor>
    <text evidence="9">Binds 1 pyruvoyl group covalently per subunit.</text>
</comment>
<comment type="subunit">
    <text evidence="9">Heterooctamer of four alpha and four beta subunits.</text>
</comment>
<evidence type="ECO:0000256" key="5">
    <source>
        <dbReference type="ARBA" id="ARBA00023145"/>
    </source>
</evidence>
<comment type="caution">
    <text evidence="11">The sequence shown here is derived from an EMBL/GenBank/DDBJ whole genome shotgun (WGS) entry which is preliminary data.</text>
</comment>
<dbReference type="EC" id="4.1.1.11" evidence="9"/>
<keyword evidence="8 9" id="KW-0670">Pyruvate</keyword>
<evidence type="ECO:0000256" key="9">
    <source>
        <dbReference type="HAMAP-Rule" id="MF_00446"/>
    </source>
</evidence>
<dbReference type="CDD" id="cd06919">
    <property type="entry name" value="Asp_decarbox"/>
    <property type="match status" value="1"/>
</dbReference>
<evidence type="ECO:0000256" key="7">
    <source>
        <dbReference type="ARBA" id="ARBA00023270"/>
    </source>
</evidence>
<dbReference type="UniPathway" id="UPA00028">
    <property type="reaction ID" value="UER00002"/>
</dbReference>
<evidence type="ECO:0000313" key="12">
    <source>
        <dbReference type="Proteomes" id="UP000324479"/>
    </source>
</evidence>
<feature type="region of interest" description="Disordered" evidence="10">
    <location>
        <begin position="117"/>
        <end position="174"/>
    </location>
</feature>
<evidence type="ECO:0000256" key="1">
    <source>
        <dbReference type="ARBA" id="ARBA00022490"/>
    </source>
</evidence>
<comment type="function">
    <text evidence="9">Catalyzes the pyruvoyl-dependent decarboxylation of aspartate to produce beta-alanine.</text>
</comment>
<dbReference type="GO" id="GO:0005829">
    <property type="term" value="C:cytosol"/>
    <property type="evidence" value="ECO:0007669"/>
    <property type="project" value="TreeGrafter"/>
</dbReference>
<keyword evidence="3 9" id="KW-0210">Decarboxylase</keyword>
<comment type="catalytic activity">
    <reaction evidence="9">
        <text>L-aspartate + H(+) = beta-alanine + CO2</text>
        <dbReference type="Rhea" id="RHEA:19497"/>
        <dbReference type="ChEBI" id="CHEBI:15378"/>
        <dbReference type="ChEBI" id="CHEBI:16526"/>
        <dbReference type="ChEBI" id="CHEBI:29991"/>
        <dbReference type="ChEBI" id="CHEBI:57966"/>
        <dbReference type="EC" id="4.1.1.11"/>
    </reaction>
</comment>
<dbReference type="PANTHER" id="PTHR21012">
    <property type="entry name" value="ASPARTATE 1-DECARBOXYLASE"/>
    <property type="match status" value="1"/>
</dbReference>
<dbReference type="Gene3D" id="2.40.40.20">
    <property type="match status" value="1"/>
</dbReference>
<evidence type="ECO:0000256" key="4">
    <source>
        <dbReference type="ARBA" id="ARBA00022813"/>
    </source>
</evidence>
<keyword evidence="4 9" id="KW-0068">Autocatalytic cleavage</keyword>
<protein>
    <recommendedName>
        <fullName evidence="9">Aspartate 1-decarboxylase</fullName>
        <ecNumber evidence="9">4.1.1.11</ecNumber>
    </recommendedName>
    <alternativeName>
        <fullName evidence="9">Aspartate alpha-decarboxylase</fullName>
    </alternativeName>
    <component>
        <recommendedName>
            <fullName evidence="9">Aspartate 1-decarboxylase beta chain</fullName>
        </recommendedName>
    </component>
    <component>
        <recommendedName>
            <fullName evidence="9">Aspartate 1-decarboxylase alpha chain</fullName>
        </recommendedName>
    </component>
</protein>
<gene>
    <name evidence="9" type="primary">panD</name>
    <name evidence="11" type="ORF">FYK55_22300</name>
</gene>
<dbReference type="SUPFAM" id="SSF50692">
    <property type="entry name" value="ADC-like"/>
    <property type="match status" value="1"/>
</dbReference>
<feature type="chain" id="PRO_5024521730" description="Aspartate 1-decarboxylase alpha chain" evidence="9">
    <location>
        <begin position="28"/>
        <end position="174"/>
    </location>
</feature>
<dbReference type="GO" id="GO:0015940">
    <property type="term" value="P:pantothenate biosynthetic process"/>
    <property type="evidence" value="ECO:0007669"/>
    <property type="project" value="UniProtKB-UniRule"/>
</dbReference>
<feature type="chain" id="PRO_5024521729" description="Aspartate 1-decarboxylase beta chain" evidence="9">
    <location>
        <begin position="1"/>
        <end position="27"/>
    </location>
</feature>
<dbReference type="NCBIfam" id="TIGR00223">
    <property type="entry name" value="panD"/>
    <property type="match status" value="1"/>
</dbReference>
<dbReference type="AlphaFoldDB" id="A0A5M6CXU7"/>
<dbReference type="RefSeq" id="WP_150078841.1">
    <property type="nucleotide sequence ID" value="NZ_VWOX01000015.1"/>
</dbReference>
<dbReference type="InterPro" id="IPR003190">
    <property type="entry name" value="Asp_decarbox"/>
</dbReference>
<keyword evidence="5 9" id="KW-0865">Zymogen</keyword>
<comment type="subcellular location">
    <subcellularLocation>
        <location evidence="9">Cytoplasm</location>
    </subcellularLocation>
</comment>